<organism evidence="6 7">
    <name type="scientific">Saguinus oedipus</name>
    <name type="common">Cotton-top tamarin</name>
    <name type="synonym">Oedipomidas oedipus</name>
    <dbReference type="NCBI Taxonomy" id="9490"/>
    <lineage>
        <taxon>Eukaryota</taxon>
        <taxon>Metazoa</taxon>
        <taxon>Chordata</taxon>
        <taxon>Craniata</taxon>
        <taxon>Vertebrata</taxon>
        <taxon>Euteleostomi</taxon>
        <taxon>Mammalia</taxon>
        <taxon>Eutheria</taxon>
        <taxon>Euarchontoglires</taxon>
        <taxon>Primates</taxon>
        <taxon>Haplorrhini</taxon>
        <taxon>Platyrrhini</taxon>
        <taxon>Cebidae</taxon>
        <taxon>Callitrichinae</taxon>
        <taxon>Saguinus</taxon>
    </lineage>
</organism>
<name>A0ABQ9U1B9_SAGOE</name>
<dbReference type="InterPro" id="IPR013078">
    <property type="entry name" value="His_Pase_superF_clade-1"/>
</dbReference>
<keyword evidence="7" id="KW-1185">Reference proteome</keyword>
<dbReference type="Proteomes" id="UP001266305">
    <property type="component" value="Unassembled WGS sequence"/>
</dbReference>
<dbReference type="InterPro" id="IPR029033">
    <property type="entry name" value="His_PPase_superfam"/>
</dbReference>
<proteinExistence type="inferred from homology"/>
<dbReference type="SMART" id="SM00855">
    <property type="entry name" value="PGAM"/>
    <property type="match status" value="1"/>
</dbReference>
<evidence type="ECO:0000256" key="5">
    <source>
        <dbReference type="RuleBase" id="RU004511"/>
    </source>
</evidence>
<sequence>MAAYKVVLIRHGESPWNLENRFSGWQALRDAGYEFDICLTSVQKRAIQTLWTVLDAMDKIGLPAVRTWRLTERHYFLQSMARPRSRSGGTPVMSHHLQWSVIILSTATSVRIAGVQTSQKISHPPIQEGKRALIAAHGDSIRGTAKHLEGLSEEPIMQLNMLTAIPIAYELDKNLKPIKSVQFLGDEETVCKTMEAVTAQGKAKK</sequence>
<accession>A0ABQ9U1B9</accession>
<dbReference type="EC" id="5.4.2.11" evidence="5"/>
<dbReference type="InterPro" id="IPR001345">
    <property type="entry name" value="PG/BPGM_mutase_AS"/>
</dbReference>
<dbReference type="InterPro" id="IPR005952">
    <property type="entry name" value="Phosphogly_mut1"/>
</dbReference>
<reference evidence="6 7" key="1">
    <citation type="submission" date="2023-05" db="EMBL/GenBank/DDBJ databases">
        <title>B98-5 Cell Line De Novo Hybrid Assembly: An Optical Mapping Approach.</title>
        <authorList>
            <person name="Kananen K."/>
            <person name="Auerbach J.A."/>
            <person name="Kautto E."/>
            <person name="Blachly J.S."/>
        </authorList>
    </citation>
    <scope>NUCLEOTIDE SEQUENCE [LARGE SCALE GENOMIC DNA]</scope>
    <source>
        <strain evidence="6">B95-8</strain>
        <tissue evidence="6">Cell line</tissue>
    </source>
</reference>
<dbReference type="CDD" id="cd07067">
    <property type="entry name" value="HP_PGM_like"/>
    <property type="match status" value="1"/>
</dbReference>
<evidence type="ECO:0000313" key="7">
    <source>
        <dbReference type="Proteomes" id="UP001266305"/>
    </source>
</evidence>
<evidence type="ECO:0000256" key="3">
    <source>
        <dbReference type="ARBA" id="ARBA00023152"/>
    </source>
</evidence>
<gene>
    <name evidence="6" type="ORF">P7K49_030123</name>
</gene>
<dbReference type="EC" id="5.4.2.4" evidence="5"/>
<evidence type="ECO:0000313" key="6">
    <source>
        <dbReference type="EMBL" id="KAK2090839.1"/>
    </source>
</evidence>
<dbReference type="EMBL" id="JASSZA010000016">
    <property type="protein sequence ID" value="KAK2090839.1"/>
    <property type="molecule type" value="Genomic_DNA"/>
</dbReference>
<comment type="caution">
    <text evidence="6">The sequence shown here is derived from an EMBL/GenBank/DDBJ whole genome shotgun (WGS) entry which is preliminary data.</text>
</comment>
<protein>
    <recommendedName>
        <fullName evidence="5">Phosphoglycerate mutase</fullName>
        <ecNumber evidence="5">5.4.2.11</ecNumber>
        <ecNumber evidence="5">5.4.2.4</ecNumber>
    </recommendedName>
</protein>
<keyword evidence="3 5" id="KW-0324">Glycolysis</keyword>
<dbReference type="PROSITE" id="PS00175">
    <property type="entry name" value="PG_MUTASE"/>
    <property type="match status" value="1"/>
</dbReference>
<dbReference type="NCBIfam" id="TIGR01258">
    <property type="entry name" value="pgm_1"/>
    <property type="match status" value="1"/>
</dbReference>
<comment type="catalytic activity">
    <reaction evidence="1 5">
        <text>(2R)-3-phospho-glyceroyl phosphate = (2R)-2,3-bisphosphoglycerate + H(+)</text>
        <dbReference type="Rhea" id="RHEA:17765"/>
        <dbReference type="ChEBI" id="CHEBI:15378"/>
        <dbReference type="ChEBI" id="CHEBI:57604"/>
        <dbReference type="ChEBI" id="CHEBI:58248"/>
        <dbReference type="EC" id="5.4.2.4"/>
    </reaction>
</comment>
<comment type="catalytic activity">
    <reaction evidence="5">
        <text>(2R)-2-phosphoglycerate = (2R)-3-phosphoglycerate</text>
        <dbReference type="Rhea" id="RHEA:15901"/>
        <dbReference type="ChEBI" id="CHEBI:58272"/>
        <dbReference type="ChEBI" id="CHEBI:58289"/>
        <dbReference type="EC" id="5.4.2.11"/>
    </reaction>
</comment>
<evidence type="ECO:0000256" key="2">
    <source>
        <dbReference type="ARBA" id="ARBA00006717"/>
    </source>
</evidence>
<comment type="similarity">
    <text evidence="2 5">Belongs to the phosphoglycerate mutase family. BPG-dependent PGAM subfamily.</text>
</comment>
<keyword evidence="4 5" id="KW-0413">Isomerase</keyword>
<evidence type="ECO:0000256" key="4">
    <source>
        <dbReference type="ARBA" id="ARBA00023235"/>
    </source>
</evidence>
<evidence type="ECO:0000256" key="1">
    <source>
        <dbReference type="ARBA" id="ARBA00000505"/>
    </source>
</evidence>
<dbReference type="PANTHER" id="PTHR11931">
    <property type="entry name" value="PHOSPHOGLYCERATE MUTASE"/>
    <property type="match status" value="1"/>
</dbReference>
<dbReference type="SUPFAM" id="SSF53254">
    <property type="entry name" value="Phosphoglycerate mutase-like"/>
    <property type="match status" value="1"/>
</dbReference>
<dbReference type="Gene3D" id="3.40.50.1240">
    <property type="entry name" value="Phosphoglycerate mutase-like"/>
    <property type="match status" value="2"/>
</dbReference>